<dbReference type="Gene3D" id="2.60.40.290">
    <property type="match status" value="1"/>
</dbReference>
<gene>
    <name evidence="4" type="ORF">DMW51_10045</name>
</gene>
<sequence>MNAFKLSALAALTATMGFLGGMGNAMADQQLVDQLSQLKLNVKMLDNRAGENGVDCAALGADWASCNRVLFTLSNDGQAIDGKDWVIYFHSPRQTLRVDNDQFKIAHLTGDLYKL</sequence>
<evidence type="ECO:0000256" key="2">
    <source>
        <dbReference type="SAM" id="SignalP"/>
    </source>
</evidence>
<evidence type="ECO:0000313" key="5">
    <source>
        <dbReference type="Proteomes" id="UP000247823"/>
    </source>
</evidence>
<comment type="caution">
    <text evidence="4">The sequence shown here is derived from an EMBL/GenBank/DDBJ whole genome shotgun (WGS) entry which is preliminary data.</text>
</comment>
<dbReference type="InterPro" id="IPR004866">
    <property type="entry name" value="CHB/HEX_N_dom"/>
</dbReference>
<feature type="chain" id="PRO_5045422849" description="N-acetyl-beta-glucosaminidase" evidence="2">
    <location>
        <begin position="28"/>
        <end position="115"/>
    </location>
</feature>
<dbReference type="SMART" id="SM01081">
    <property type="entry name" value="CHB_HEX"/>
    <property type="match status" value="1"/>
</dbReference>
<evidence type="ECO:0000256" key="1">
    <source>
        <dbReference type="ARBA" id="ARBA00033000"/>
    </source>
</evidence>
<dbReference type="InterPro" id="IPR012291">
    <property type="entry name" value="CBM2_carb-bd_dom_sf"/>
</dbReference>
<protein>
    <recommendedName>
        <fullName evidence="1">N-acetyl-beta-glucosaminidase</fullName>
    </recommendedName>
</protein>
<keyword evidence="2" id="KW-0732">Signal</keyword>
<dbReference type="InterPro" id="IPR008965">
    <property type="entry name" value="CBM2/CBM3_carb-bd_dom_sf"/>
</dbReference>
<organism evidence="4 5">
    <name type="scientific">Serratia marcescens</name>
    <dbReference type="NCBI Taxonomy" id="615"/>
    <lineage>
        <taxon>Bacteria</taxon>
        <taxon>Pseudomonadati</taxon>
        <taxon>Pseudomonadota</taxon>
        <taxon>Gammaproteobacteria</taxon>
        <taxon>Enterobacterales</taxon>
        <taxon>Yersiniaceae</taxon>
        <taxon>Serratia</taxon>
    </lineage>
</organism>
<dbReference type="Proteomes" id="UP000247823">
    <property type="component" value="Unassembled WGS sequence"/>
</dbReference>
<proteinExistence type="predicted"/>
<dbReference type="EMBL" id="QJQB01000228">
    <property type="protein sequence ID" value="PYA69080.1"/>
    <property type="molecule type" value="Genomic_DNA"/>
</dbReference>
<keyword evidence="5" id="KW-1185">Reference proteome</keyword>
<evidence type="ECO:0000259" key="3">
    <source>
        <dbReference type="SMART" id="SM01081"/>
    </source>
</evidence>
<dbReference type="Pfam" id="PF03173">
    <property type="entry name" value="CHB_HEX"/>
    <property type="match status" value="1"/>
</dbReference>
<reference evidence="4 5" key="2">
    <citation type="submission" date="2018-06" db="EMBL/GenBank/DDBJ databases">
        <title>Serratia marcescens genome sequencing and assembly.</title>
        <authorList>
            <person name="Martins R.C.R."/>
            <person name="Perdigao-Neto L.V."/>
            <person name="Costa S.F."/>
            <person name="Levin A.S.S."/>
        </authorList>
    </citation>
    <scope>NUCLEOTIDE SEQUENCE [LARGE SCALE GENOMIC DNA]</scope>
    <source>
        <strain evidence="4 5">1283</strain>
    </source>
</reference>
<feature type="non-terminal residue" evidence="4">
    <location>
        <position position="115"/>
    </location>
</feature>
<name>A0ABX5NEV8_SERMA</name>
<reference evidence="5" key="1">
    <citation type="submission" date="2018-06" db="EMBL/GenBank/DDBJ databases">
        <title>Serratia marcescens genome sequencing and assembly.</title>
        <authorList>
            <person name="Martins R.C."/>
            <person name="Perdigao-Neto L.V."/>
            <person name="Costa S.F."/>
            <person name="Levin A.S.S."/>
        </authorList>
    </citation>
    <scope>NUCLEOTIDE SEQUENCE [LARGE SCALE GENOMIC DNA]</scope>
    <source>
        <strain evidence="5">1283</strain>
    </source>
</reference>
<evidence type="ECO:0000313" key="4">
    <source>
        <dbReference type="EMBL" id="PYA69080.1"/>
    </source>
</evidence>
<feature type="domain" description="Chitobiase/beta-hexosaminidases N-terminal" evidence="3">
    <location>
        <begin position="36"/>
        <end position="115"/>
    </location>
</feature>
<accession>A0ABX5NEV8</accession>
<dbReference type="SUPFAM" id="SSF49384">
    <property type="entry name" value="Carbohydrate-binding domain"/>
    <property type="match status" value="1"/>
</dbReference>
<dbReference type="RefSeq" id="WP_181423672.1">
    <property type="nucleotide sequence ID" value="NZ_QJQB01000228.1"/>
</dbReference>
<feature type="signal peptide" evidence="2">
    <location>
        <begin position="1"/>
        <end position="27"/>
    </location>
</feature>